<organism evidence="3">
    <name type="scientific">Octopus bimaculoides</name>
    <name type="common">California two-spotted octopus</name>
    <dbReference type="NCBI Taxonomy" id="37653"/>
    <lineage>
        <taxon>Eukaryota</taxon>
        <taxon>Metazoa</taxon>
        <taxon>Spiralia</taxon>
        <taxon>Lophotrochozoa</taxon>
        <taxon>Mollusca</taxon>
        <taxon>Cephalopoda</taxon>
        <taxon>Coleoidea</taxon>
        <taxon>Octopodiformes</taxon>
        <taxon>Octopoda</taxon>
        <taxon>Incirrata</taxon>
        <taxon>Octopodidae</taxon>
        <taxon>Octopus</taxon>
    </lineage>
</organism>
<evidence type="ECO:0000313" key="3">
    <source>
        <dbReference type="EMBL" id="KOF98485.1"/>
    </source>
</evidence>
<reference evidence="3" key="1">
    <citation type="submission" date="2015-07" db="EMBL/GenBank/DDBJ databases">
        <title>MeaNS - Measles Nucleotide Surveillance Program.</title>
        <authorList>
            <person name="Tran T."/>
            <person name="Druce J."/>
        </authorList>
    </citation>
    <scope>NUCLEOTIDE SEQUENCE</scope>
    <source>
        <strain evidence="3">UCB-OBI-ISO-001</strain>
        <tissue evidence="3">Gonad</tissue>
    </source>
</reference>
<name>A0A0L8IBT6_OCTBM</name>
<dbReference type="EMBL" id="KQ416136">
    <property type="protein sequence ID" value="KOF98485.1"/>
    <property type="molecule type" value="Genomic_DNA"/>
</dbReference>
<evidence type="ECO:0000259" key="2">
    <source>
        <dbReference type="Pfam" id="PF15115"/>
    </source>
</evidence>
<proteinExistence type="predicted"/>
<dbReference type="OMA" id="FVNEYRQ"/>
<dbReference type="KEGG" id="obi:106877035"/>
<feature type="region of interest" description="Disordered" evidence="1">
    <location>
        <begin position="201"/>
        <end position="226"/>
    </location>
</feature>
<dbReference type="PANTHER" id="PTHR35539">
    <property type="entry name" value="CDNA SEQUENCE BC048562"/>
    <property type="match status" value="1"/>
</dbReference>
<dbReference type="Pfam" id="PF15115">
    <property type="entry name" value="HDNR"/>
    <property type="match status" value="1"/>
</dbReference>
<gene>
    <name evidence="3" type="ORF">OCBIM_22025018mg</name>
</gene>
<dbReference type="InterPro" id="IPR029369">
    <property type="entry name" value="HDNR"/>
</dbReference>
<evidence type="ECO:0000256" key="1">
    <source>
        <dbReference type="SAM" id="MobiDB-lite"/>
    </source>
</evidence>
<accession>A0A0L8IBT6</accession>
<protein>
    <recommendedName>
        <fullName evidence="2">Domain of unknown function with conserved HDNR motif domain-containing protein</fullName>
    </recommendedName>
</protein>
<dbReference type="AlphaFoldDB" id="A0A0L8IBT6"/>
<feature type="domain" description="Domain of unknown function with conserved HDNR motif" evidence="2">
    <location>
        <begin position="5"/>
        <end position="81"/>
    </location>
</feature>
<dbReference type="OrthoDB" id="10045229at2759"/>
<sequence>MTSNITGTWFPSGFHGYTKISESRNDVNTLYRQLAKPHPPNKFMWRVTQPPSKHAFSLHDNRKQFKGDAHSFGKGLGRRHIDKAYYCSYDGVLPRKFDKTHLDCAWPYISTYKKMFHLAHHKFPPPPNIFHVTASTLHNQRYGITTYQISHGNANPYDDSIQKKEQVLDHKNKPPLQRPKTAPPILQESVALCLKWEKPNVQQPAKENASTSTTSLRLSKDVATQI</sequence>
<dbReference type="PANTHER" id="PTHR35539:SF1">
    <property type="entry name" value="CDNA SEQUENCE BC048562"/>
    <property type="match status" value="1"/>
</dbReference>